<proteinExistence type="predicted"/>
<keyword evidence="2" id="KW-1185">Reference proteome</keyword>
<dbReference type="EMBL" id="NMUH01000054">
    <property type="protein sequence ID" value="MQL70045.1"/>
    <property type="molecule type" value="Genomic_DNA"/>
</dbReference>
<name>A0A843TG91_COLES</name>
<gene>
    <name evidence="1" type="ORF">Taro_002320</name>
</gene>
<sequence>MSVATYEAQFARLALYASHLVGTERLKANRFMDGLRPMFIEKLGPHNIQTYTKMVQRAQLVENTMAKVEGMRGKDNSKPVFVKKGAPNIAPTFCNNNNNKRPNAGTDNAVDKKVKVEGRQFAENRKFCDKPGSQLMEKLEIWTIWLQSRSEDVSLVAWTDDVDRFAKGRRLSFLGDSSLCGSVDRRLESVDRHTFARSMMVLSVLICRQASVGLSTGDYEIQEEEQVEDGNASE</sequence>
<dbReference type="Proteomes" id="UP000652761">
    <property type="component" value="Unassembled WGS sequence"/>
</dbReference>
<evidence type="ECO:0000313" key="2">
    <source>
        <dbReference type="Proteomes" id="UP000652761"/>
    </source>
</evidence>
<comment type="caution">
    <text evidence="1">The sequence shown here is derived from an EMBL/GenBank/DDBJ whole genome shotgun (WGS) entry which is preliminary data.</text>
</comment>
<dbReference type="AlphaFoldDB" id="A0A843TG91"/>
<organism evidence="1 2">
    <name type="scientific">Colocasia esculenta</name>
    <name type="common">Wild taro</name>
    <name type="synonym">Arum esculentum</name>
    <dbReference type="NCBI Taxonomy" id="4460"/>
    <lineage>
        <taxon>Eukaryota</taxon>
        <taxon>Viridiplantae</taxon>
        <taxon>Streptophyta</taxon>
        <taxon>Embryophyta</taxon>
        <taxon>Tracheophyta</taxon>
        <taxon>Spermatophyta</taxon>
        <taxon>Magnoliopsida</taxon>
        <taxon>Liliopsida</taxon>
        <taxon>Araceae</taxon>
        <taxon>Aroideae</taxon>
        <taxon>Colocasieae</taxon>
        <taxon>Colocasia</taxon>
    </lineage>
</organism>
<accession>A0A843TG91</accession>
<protein>
    <recommendedName>
        <fullName evidence="3">Retrotransposon gag domain-containing protein</fullName>
    </recommendedName>
</protein>
<reference evidence="1" key="1">
    <citation type="submission" date="2017-07" db="EMBL/GenBank/DDBJ databases">
        <title>Taro Niue Genome Assembly and Annotation.</title>
        <authorList>
            <person name="Atibalentja N."/>
            <person name="Keating K."/>
            <person name="Fields C.J."/>
        </authorList>
    </citation>
    <scope>NUCLEOTIDE SEQUENCE</scope>
    <source>
        <strain evidence="1">Niue_2</strain>
        <tissue evidence="1">Leaf</tissue>
    </source>
</reference>
<evidence type="ECO:0000313" key="1">
    <source>
        <dbReference type="EMBL" id="MQL70045.1"/>
    </source>
</evidence>
<evidence type="ECO:0008006" key="3">
    <source>
        <dbReference type="Google" id="ProtNLM"/>
    </source>
</evidence>